<dbReference type="Gene3D" id="2.30.30.40">
    <property type="entry name" value="SH3 Domains"/>
    <property type="match status" value="1"/>
</dbReference>
<evidence type="ECO:0000256" key="4">
    <source>
        <dbReference type="ARBA" id="ARBA00022500"/>
    </source>
</evidence>
<evidence type="ECO:0000256" key="6">
    <source>
        <dbReference type="ARBA" id="ARBA00022679"/>
    </source>
</evidence>
<feature type="domain" description="Histidine kinase" evidence="13">
    <location>
        <begin position="287"/>
        <end position="537"/>
    </location>
</feature>
<proteinExistence type="predicted"/>
<evidence type="ECO:0000256" key="2">
    <source>
        <dbReference type="ARBA" id="ARBA00012438"/>
    </source>
</evidence>
<keyword evidence="17" id="KW-1185">Reference proteome</keyword>
<dbReference type="InterPro" id="IPR004358">
    <property type="entry name" value="Sig_transdc_His_kin-like_C"/>
</dbReference>
<dbReference type="InterPro" id="IPR005467">
    <property type="entry name" value="His_kinase_dom"/>
</dbReference>
<dbReference type="Proteomes" id="UP000623967">
    <property type="component" value="Unassembled WGS sequence"/>
</dbReference>
<evidence type="ECO:0000313" key="16">
    <source>
        <dbReference type="EMBL" id="MBL4952918.1"/>
    </source>
</evidence>
<evidence type="ECO:0000256" key="10">
    <source>
        <dbReference type="ARBA" id="ARBA00023012"/>
    </source>
</evidence>
<dbReference type="CDD" id="cd16916">
    <property type="entry name" value="HATPase_CheA-like"/>
    <property type="match status" value="1"/>
</dbReference>
<sequence>MDLNDFLELFIEESKEHLQSINEELLKLEEDPENPAIVNEIFRSAHTLKGMAASMGFEDLASLTHEMENVLDLVRNAKLTITSEILDVIFSCVDLIEKMIDSIEQGGDGKEDVTDVVRQLTMIHSPSKSIAPETNPDFQESAATAVEELEIDQYQLSVINEAKKTGNRLFQITVQLDEKCVMKSVRAYMVFQAAEEIGEIIQSHPPVEQIEEENFDFSFTILLLSELDPREIQAQFYHISEITEVIVTERTDEELVPANEPTVTSKSTSVQKQQQHKEDATGGKKKHRSKSIRVDIEKLDHLMNLFSELIIDRGRLEQISRKSEMTELAETVEHMTRISTDLQGLILNMRMVQVEQVFSRFPRMVRDLAKELKKKVQLVVEGEETELDRTVIDEIGDPLVHLLRNALDHGLEETEERVALGKPEEGKVLLKAYHSGNQVFIEVADDGKGINREKVLNKGIERGLVTQNEAETLTDNQIFSLILASGFSTAEKVSDISGRGVGLDVVKTKIESLGGSISIESEPGKGSIFRIQLPLTLSIIFAMLIKTGEETYAIPFSSIVEITKIAKDQVSTLYGHRVIQFREQVVKLIFLKEVFKIPVTETKEQDELFVVIVRKGDKIMGLVVDAVLGQQEVVLKNLGGLLTNLYAISGATILGNGEVALILDTNEFF</sequence>
<dbReference type="CDD" id="cd00731">
    <property type="entry name" value="CheA_reg"/>
    <property type="match status" value="1"/>
</dbReference>
<dbReference type="InterPro" id="IPR010808">
    <property type="entry name" value="CheA_P2-bd"/>
</dbReference>
<organism evidence="16 17">
    <name type="scientific">Neobacillus paridis</name>
    <dbReference type="NCBI Taxonomy" id="2803862"/>
    <lineage>
        <taxon>Bacteria</taxon>
        <taxon>Bacillati</taxon>
        <taxon>Bacillota</taxon>
        <taxon>Bacilli</taxon>
        <taxon>Bacillales</taxon>
        <taxon>Bacillaceae</taxon>
        <taxon>Neobacillus</taxon>
    </lineage>
</organism>
<dbReference type="SMART" id="SM00387">
    <property type="entry name" value="HATPase_c"/>
    <property type="match status" value="1"/>
</dbReference>
<dbReference type="InterPro" id="IPR002545">
    <property type="entry name" value="CheW-lke_dom"/>
</dbReference>
<dbReference type="SUPFAM" id="SSF47384">
    <property type="entry name" value="Homodimeric domain of signal transducing histidine kinase"/>
    <property type="match status" value="1"/>
</dbReference>
<dbReference type="InterPro" id="IPR037006">
    <property type="entry name" value="CheA-like_homodim_sf"/>
</dbReference>
<dbReference type="InterPro" id="IPR051315">
    <property type="entry name" value="Bact_Chemotaxis_CheA"/>
</dbReference>
<dbReference type="CDD" id="cd00088">
    <property type="entry name" value="HPT"/>
    <property type="match status" value="1"/>
</dbReference>
<evidence type="ECO:0000256" key="1">
    <source>
        <dbReference type="ARBA" id="ARBA00000085"/>
    </source>
</evidence>
<dbReference type="InterPro" id="IPR036061">
    <property type="entry name" value="CheW-like_dom_sf"/>
</dbReference>
<dbReference type="InterPro" id="IPR036097">
    <property type="entry name" value="HisK_dim/P_sf"/>
</dbReference>
<dbReference type="SUPFAM" id="SSF55052">
    <property type="entry name" value="CheY-binding domain of CheA"/>
    <property type="match status" value="1"/>
</dbReference>
<dbReference type="InterPro" id="IPR036641">
    <property type="entry name" value="HPT_dom_sf"/>
</dbReference>
<dbReference type="Pfam" id="PF01584">
    <property type="entry name" value="CheW"/>
    <property type="match status" value="1"/>
</dbReference>
<dbReference type="Pfam" id="PF01627">
    <property type="entry name" value="Hpt"/>
    <property type="match status" value="1"/>
</dbReference>
<dbReference type="SUPFAM" id="SSF55874">
    <property type="entry name" value="ATPase domain of HSP90 chaperone/DNA topoisomerase II/histidine kinase"/>
    <property type="match status" value="1"/>
</dbReference>
<comment type="caution">
    <text evidence="16">The sequence shown here is derived from an EMBL/GenBank/DDBJ whole genome shotgun (WGS) entry which is preliminary data.</text>
</comment>
<dbReference type="Gene3D" id="1.20.120.160">
    <property type="entry name" value="HPT domain"/>
    <property type="match status" value="1"/>
</dbReference>
<dbReference type="EMBL" id="JAESWB010000168">
    <property type="protein sequence ID" value="MBL4952918.1"/>
    <property type="molecule type" value="Genomic_DNA"/>
</dbReference>
<evidence type="ECO:0000259" key="13">
    <source>
        <dbReference type="PROSITE" id="PS50109"/>
    </source>
</evidence>
<dbReference type="Pfam" id="PF07194">
    <property type="entry name" value="P2"/>
    <property type="match status" value="1"/>
</dbReference>
<feature type="modified residue" description="Phosphohistidine" evidence="11">
    <location>
        <position position="46"/>
    </location>
</feature>
<keyword evidence="4" id="KW-0145">Chemotaxis</keyword>
<dbReference type="Gene3D" id="3.30.565.10">
    <property type="entry name" value="Histidine kinase-like ATPase, C-terminal domain"/>
    <property type="match status" value="1"/>
</dbReference>
<dbReference type="PANTHER" id="PTHR43395:SF1">
    <property type="entry name" value="CHEMOTAXIS PROTEIN CHEA"/>
    <property type="match status" value="1"/>
</dbReference>
<protein>
    <recommendedName>
        <fullName evidence="3">Chemotaxis protein CheA</fullName>
        <ecNumber evidence="2">2.7.13.3</ecNumber>
    </recommendedName>
</protein>
<evidence type="ECO:0000256" key="11">
    <source>
        <dbReference type="PROSITE-ProRule" id="PRU00110"/>
    </source>
</evidence>
<dbReference type="Gene3D" id="1.10.287.560">
    <property type="entry name" value="Histidine kinase CheA-like, homodimeric domain"/>
    <property type="match status" value="1"/>
</dbReference>
<evidence type="ECO:0000313" key="17">
    <source>
        <dbReference type="Proteomes" id="UP000623967"/>
    </source>
</evidence>
<keyword evidence="5 11" id="KW-0597">Phosphoprotein</keyword>
<evidence type="ECO:0000259" key="15">
    <source>
        <dbReference type="PROSITE" id="PS50894"/>
    </source>
</evidence>
<accession>A0ABS1TQP3</accession>
<dbReference type="InterPro" id="IPR004105">
    <property type="entry name" value="CheA-like_dim"/>
</dbReference>
<dbReference type="PROSITE" id="PS50851">
    <property type="entry name" value="CHEW"/>
    <property type="match status" value="1"/>
</dbReference>
<dbReference type="Gene3D" id="3.30.70.1110">
    <property type="entry name" value="Histidine kinase CheA-like, P2 response regulator-binding domain"/>
    <property type="match status" value="1"/>
</dbReference>
<dbReference type="PROSITE" id="PS50894">
    <property type="entry name" value="HPT"/>
    <property type="match status" value="1"/>
</dbReference>
<dbReference type="Pfam" id="PF02895">
    <property type="entry name" value="H-kinase_dim"/>
    <property type="match status" value="1"/>
</dbReference>
<gene>
    <name evidence="16" type="ORF">JK635_11915</name>
</gene>
<dbReference type="SUPFAM" id="SSF47226">
    <property type="entry name" value="Histidine-containing phosphotransfer domain, HPT domain"/>
    <property type="match status" value="1"/>
</dbReference>
<dbReference type="InterPro" id="IPR003594">
    <property type="entry name" value="HATPase_dom"/>
</dbReference>
<name>A0ABS1TQP3_9BACI</name>
<keyword evidence="9" id="KW-0067">ATP-binding</keyword>
<dbReference type="SMART" id="SM00260">
    <property type="entry name" value="CheW"/>
    <property type="match status" value="1"/>
</dbReference>
<evidence type="ECO:0000256" key="3">
    <source>
        <dbReference type="ARBA" id="ARBA00021495"/>
    </source>
</evidence>
<dbReference type="Pfam" id="PF02518">
    <property type="entry name" value="HATPase_c"/>
    <property type="match status" value="1"/>
</dbReference>
<dbReference type="PROSITE" id="PS50109">
    <property type="entry name" value="HIS_KIN"/>
    <property type="match status" value="1"/>
</dbReference>
<evidence type="ECO:0000256" key="5">
    <source>
        <dbReference type="ARBA" id="ARBA00022553"/>
    </source>
</evidence>
<feature type="compositionally biased region" description="Low complexity" evidence="12">
    <location>
        <begin position="262"/>
        <end position="273"/>
    </location>
</feature>
<dbReference type="InterPro" id="IPR036890">
    <property type="entry name" value="HATPase_C_sf"/>
</dbReference>
<evidence type="ECO:0000259" key="14">
    <source>
        <dbReference type="PROSITE" id="PS50851"/>
    </source>
</evidence>
<comment type="catalytic activity">
    <reaction evidence="1">
        <text>ATP + protein L-histidine = ADP + protein N-phospho-L-histidine.</text>
        <dbReference type="EC" id="2.7.13.3"/>
    </reaction>
</comment>
<dbReference type="EC" id="2.7.13.3" evidence="2"/>
<dbReference type="SMART" id="SM00073">
    <property type="entry name" value="HPT"/>
    <property type="match status" value="1"/>
</dbReference>
<keyword evidence="10" id="KW-0902">Two-component regulatory system</keyword>
<feature type="domain" description="CheW-like" evidence="14">
    <location>
        <begin position="539"/>
        <end position="669"/>
    </location>
</feature>
<dbReference type="InterPro" id="IPR008207">
    <property type="entry name" value="Sig_transdc_His_kin_Hpt_dom"/>
</dbReference>
<keyword evidence="7" id="KW-0547">Nucleotide-binding</keyword>
<keyword evidence="8" id="KW-0418">Kinase</keyword>
<reference evidence="16 17" key="1">
    <citation type="submission" date="2021-01" db="EMBL/GenBank/DDBJ databases">
        <title>Genome public.</title>
        <authorList>
            <person name="Liu C."/>
            <person name="Sun Q."/>
        </authorList>
    </citation>
    <scope>NUCLEOTIDE SEQUENCE [LARGE SCALE GENOMIC DNA]</scope>
    <source>
        <strain evidence="16 17">YIM B02564</strain>
    </source>
</reference>
<evidence type="ECO:0000256" key="9">
    <source>
        <dbReference type="ARBA" id="ARBA00022840"/>
    </source>
</evidence>
<evidence type="ECO:0000256" key="12">
    <source>
        <dbReference type="SAM" id="MobiDB-lite"/>
    </source>
</evidence>
<dbReference type="SMART" id="SM01231">
    <property type="entry name" value="H-kinase_dim"/>
    <property type="match status" value="1"/>
</dbReference>
<feature type="region of interest" description="Disordered" evidence="12">
    <location>
        <begin position="256"/>
        <end position="289"/>
    </location>
</feature>
<dbReference type="InterPro" id="IPR035891">
    <property type="entry name" value="CheY-binding_CheA"/>
</dbReference>
<dbReference type="PANTHER" id="PTHR43395">
    <property type="entry name" value="SENSOR HISTIDINE KINASE CHEA"/>
    <property type="match status" value="1"/>
</dbReference>
<dbReference type="InterPro" id="IPR037052">
    <property type="entry name" value="CheA-like_P2_sf"/>
</dbReference>
<dbReference type="RefSeq" id="WP_202654143.1">
    <property type="nucleotide sequence ID" value="NZ_JAESWB010000168.1"/>
</dbReference>
<dbReference type="SUPFAM" id="SSF50341">
    <property type="entry name" value="CheW-like"/>
    <property type="match status" value="1"/>
</dbReference>
<evidence type="ECO:0000256" key="8">
    <source>
        <dbReference type="ARBA" id="ARBA00022777"/>
    </source>
</evidence>
<feature type="domain" description="HPt" evidence="15">
    <location>
        <begin position="1"/>
        <end position="103"/>
    </location>
</feature>
<evidence type="ECO:0000256" key="7">
    <source>
        <dbReference type="ARBA" id="ARBA00022741"/>
    </source>
</evidence>
<keyword evidence="6" id="KW-0808">Transferase</keyword>
<dbReference type="PRINTS" id="PR00344">
    <property type="entry name" value="BCTRLSENSOR"/>
</dbReference>